<organism evidence="1 2">
    <name type="scientific">Segatella copri</name>
    <dbReference type="NCBI Taxonomy" id="165179"/>
    <lineage>
        <taxon>Bacteria</taxon>
        <taxon>Pseudomonadati</taxon>
        <taxon>Bacteroidota</taxon>
        <taxon>Bacteroidia</taxon>
        <taxon>Bacteroidales</taxon>
        <taxon>Prevotellaceae</taxon>
        <taxon>Segatella</taxon>
    </lineage>
</organism>
<dbReference type="AlphaFoldDB" id="A0AAW4N407"/>
<proteinExistence type="predicted"/>
<reference evidence="1" key="1">
    <citation type="submission" date="2021-06" db="EMBL/GenBank/DDBJ databases">
        <title>Collection of gut derived symbiotic bacterial strains cultured from healthy donors.</title>
        <authorList>
            <person name="Lin H."/>
            <person name="Littmann E."/>
            <person name="Pamer E.G."/>
        </authorList>
    </citation>
    <scope>NUCLEOTIDE SEQUENCE</scope>
    <source>
        <strain evidence="1">MSK.21.74</strain>
    </source>
</reference>
<protein>
    <submittedName>
        <fullName evidence="1">Uncharacterized protein</fullName>
    </submittedName>
</protein>
<dbReference type="Proteomes" id="UP001196765">
    <property type="component" value="Unassembled WGS sequence"/>
</dbReference>
<sequence length="96" mass="10717">MSVEELKQVVEKWKNEDGTERAVLLVTAEGCDNGESQCTDMTMRGDRERLITALQAIFNVEDAPLRAMVCLALSNCTKMNTQVISQTNIQENGEDH</sequence>
<evidence type="ECO:0000313" key="2">
    <source>
        <dbReference type="Proteomes" id="UP001196765"/>
    </source>
</evidence>
<dbReference type="EMBL" id="JAHOEI010000001">
    <property type="protein sequence ID" value="MBV3386189.1"/>
    <property type="molecule type" value="Genomic_DNA"/>
</dbReference>
<name>A0AAW4N407_9BACT</name>
<accession>A0AAW4N407</accession>
<dbReference type="RefSeq" id="WP_217743704.1">
    <property type="nucleotide sequence ID" value="NZ_JAHOEI010000001.1"/>
</dbReference>
<gene>
    <name evidence="1" type="ORF">KSW82_00285</name>
</gene>
<comment type="caution">
    <text evidence="1">The sequence shown here is derived from an EMBL/GenBank/DDBJ whole genome shotgun (WGS) entry which is preliminary data.</text>
</comment>
<evidence type="ECO:0000313" key="1">
    <source>
        <dbReference type="EMBL" id="MBV3386189.1"/>
    </source>
</evidence>